<dbReference type="Pfam" id="PF01388">
    <property type="entry name" value="ARID"/>
    <property type="match status" value="2"/>
</dbReference>
<proteinExistence type="predicted"/>
<dbReference type="SMART" id="SM00501">
    <property type="entry name" value="BRIGHT"/>
    <property type="match status" value="2"/>
</dbReference>
<reference evidence="3" key="1">
    <citation type="submission" date="2022-01" db="EMBL/GenBank/DDBJ databases">
        <title>Comparative genomics reveals a dynamic genome evolution in the ectomycorrhizal milk-cap (Lactarius) mushrooms.</title>
        <authorList>
            <consortium name="DOE Joint Genome Institute"/>
            <person name="Lebreton A."/>
            <person name="Tang N."/>
            <person name="Kuo A."/>
            <person name="LaButti K."/>
            <person name="Drula E."/>
            <person name="Barry K."/>
            <person name="Clum A."/>
            <person name="Lipzen A."/>
            <person name="Mousain D."/>
            <person name="Ng V."/>
            <person name="Wang R."/>
            <person name="Wang X."/>
            <person name="Dai Y."/>
            <person name="Henrissat B."/>
            <person name="Grigoriev I.V."/>
            <person name="Guerin-Laguette A."/>
            <person name="Yu F."/>
            <person name="Martin F.M."/>
        </authorList>
    </citation>
    <scope>NUCLEOTIDE SEQUENCE</scope>
    <source>
        <strain evidence="3">QP</strain>
    </source>
</reference>
<feature type="compositionally biased region" description="Polar residues" evidence="1">
    <location>
        <begin position="186"/>
        <end position="203"/>
    </location>
</feature>
<feature type="region of interest" description="Disordered" evidence="1">
    <location>
        <begin position="462"/>
        <end position="495"/>
    </location>
</feature>
<feature type="compositionally biased region" description="Polar residues" evidence="1">
    <location>
        <begin position="215"/>
        <end position="237"/>
    </location>
</feature>
<dbReference type="GO" id="GO:0003677">
    <property type="term" value="F:DNA binding"/>
    <property type="evidence" value="ECO:0007669"/>
    <property type="project" value="InterPro"/>
</dbReference>
<feature type="compositionally biased region" description="Polar residues" evidence="1">
    <location>
        <begin position="14"/>
        <end position="28"/>
    </location>
</feature>
<dbReference type="EMBL" id="JAKELL010000091">
    <property type="protein sequence ID" value="KAH8983197.1"/>
    <property type="molecule type" value="Genomic_DNA"/>
</dbReference>
<evidence type="ECO:0000256" key="1">
    <source>
        <dbReference type="SAM" id="MobiDB-lite"/>
    </source>
</evidence>
<dbReference type="AlphaFoldDB" id="A0AAD4L928"/>
<feature type="domain" description="ARID" evidence="2">
    <location>
        <begin position="271"/>
        <end position="375"/>
    </location>
</feature>
<dbReference type="PROSITE" id="PS51011">
    <property type="entry name" value="ARID"/>
    <property type="match status" value="2"/>
</dbReference>
<dbReference type="Proteomes" id="UP001201163">
    <property type="component" value="Unassembled WGS sequence"/>
</dbReference>
<feature type="domain" description="ARID" evidence="2">
    <location>
        <begin position="498"/>
        <end position="602"/>
    </location>
</feature>
<feature type="compositionally biased region" description="Pro residues" evidence="1">
    <location>
        <begin position="244"/>
        <end position="259"/>
    </location>
</feature>
<gene>
    <name evidence="3" type="ORF">EDB92DRAFT_1951755</name>
</gene>
<accession>A0AAD4L928</accession>
<dbReference type="Gene3D" id="1.10.150.60">
    <property type="entry name" value="ARID DNA-binding domain"/>
    <property type="match status" value="2"/>
</dbReference>
<organism evidence="3 4">
    <name type="scientific">Lactarius akahatsu</name>
    <dbReference type="NCBI Taxonomy" id="416441"/>
    <lineage>
        <taxon>Eukaryota</taxon>
        <taxon>Fungi</taxon>
        <taxon>Dikarya</taxon>
        <taxon>Basidiomycota</taxon>
        <taxon>Agaricomycotina</taxon>
        <taxon>Agaricomycetes</taxon>
        <taxon>Russulales</taxon>
        <taxon>Russulaceae</taxon>
        <taxon>Lactarius</taxon>
    </lineage>
</organism>
<name>A0AAD4L928_9AGAM</name>
<sequence>MNKHRNALLYRRTSAVQEQSVPQQTPLGLTNGGIAGSSAQQQMATYSQQQQQQQQQQQNAFAYPPGMGLPGQGPPPQSYVQPHHFAPPAFHQPSAAPSASQPTPLGGPQFRGLPQVFVEMPVAQLSNVYSQLVRTVEDGEKTLHAAGGESDMHHHALRARLDNQKQVLVNIRLLIHLKRQGGDSAQQAVNGASWSGAGQQATGHYSVPEPPPQNLVLSATAQSNFSQTSPHVSSNGFNDAPAQTPGPPPQPPPQAPHQPPQRTFQCSKLPPLPEDRFKALFAQFANTIGIRLNEQDFFVDGRPVSPWALHRAVFARNGFDSVNANDEWSAVGAALGFTPLYAGNHTQPPRCSPIVAHQLQQLYNEYLHHFEQAYINNVIARLRSSYALSQVPPQPPQQQAPSHQPTDADYQALLASIPSDSSVMTAEAMSLLPLFSHASRADLEAHRVPSPIVAFVEQHRDHLQRAAQDQNGPLRATESPPLTYPPQQQSVLPRTLPPLSEDRFKALLTRFANATGIRPNYRDFVIDGRSISPWALHRAVFSRNGFDSVTANDEWPSVGASMGFPPYYAVEIGQPPRCGPITANQLQQLYNGSLRHFDQYYVNDVLAKPRTVQAMDQQA</sequence>
<protein>
    <recommendedName>
        <fullName evidence="2">ARID domain-containing protein</fullName>
    </recommendedName>
</protein>
<evidence type="ECO:0000313" key="4">
    <source>
        <dbReference type="Proteomes" id="UP001201163"/>
    </source>
</evidence>
<feature type="compositionally biased region" description="Low complexity" evidence="1">
    <location>
        <begin position="40"/>
        <end position="58"/>
    </location>
</feature>
<evidence type="ECO:0000259" key="2">
    <source>
        <dbReference type="PROSITE" id="PS51011"/>
    </source>
</evidence>
<feature type="compositionally biased region" description="Low complexity" evidence="1">
    <location>
        <begin position="81"/>
        <end position="102"/>
    </location>
</feature>
<dbReference type="SMART" id="SM01014">
    <property type="entry name" value="ARID"/>
    <property type="match status" value="2"/>
</dbReference>
<dbReference type="CDD" id="cd16100">
    <property type="entry name" value="ARID"/>
    <property type="match status" value="2"/>
</dbReference>
<dbReference type="InterPro" id="IPR001606">
    <property type="entry name" value="ARID_dom"/>
</dbReference>
<comment type="caution">
    <text evidence="3">The sequence shown here is derived from an EMBL/GenBank/DDBJ whole genome shotgun (WGS) entry which is preliminary data.</text>
</comment>
<evidence type="ECO:0000313" key="3">
    <source>
        <dbReference type="EMBL" id="KAH8983197.1"/>
    </source>
</evidence>
<dbReference type="SUPFAM" id="SSF46774">
    <property type="entry name" value="ARID-like"/>
    <property type="match status" value="2"/>
</dbReference>
<feature type="region of interest" description="Disordered" evidence="1">
    <location>
        <begin position="186"/>
        <end position="269"/>
    </location>
</feature>
<feature type="region of interest" description="Disordered" evidence="1">
    <location>
        <begin position="1"/>
        <end position="110"/>
    </location>
</feature>
<dbReference type="InterPro" id="IPR036431">
    <property type="entry name" value="ARID_dom_sf"/>
</dbReference>
<keyword evidence="4" id="KW-1185">Reference proteome</keyword>